<gene>
    <name evidence="2" type="ORF">GOB93_20560</name>
</gene>
<accession>A0ABX0JTW7</accession>
<evidence type="ECO:0000256" key="1">
    <source>
        <dbReference type="SAM" id="MobiDB-lite"/>
    </source>
</evidence>
<feature type="region of interest" description="Disordered" evidence="1">
    <location>
        <begin position="92"/>
        <end position="132"/>
    </location>
</feature>
<keyword evidence="3" id="KW-1185">Reference proteome</keyword>
<organism evidence="2 3">
    <name type="scientific">Acetobacter musti</name>
    <dbReference type="NCBI Taxonomy" id="864732"/>
    <lineage>
        <taxon>Bacteria</taxon>
        <taxon>Pseudomonadati</taxon>
        <taxon>Pseudomonadota</taxon>
        <taxon>Alphaproteobacteria</taxon>
        <taxon>Acetobacterales</taxon>
        <taxon>Acetobacteraceae</taxon>
        <taxon>Acetobacter</taxon>
    </lineage>
</organism>
<name>A0ABX0JTW7_9PROT</name>
<protein>
    <submittedName>
        <fullName evidence="2">Uncharacterized protein</fullName>
    </submittedName>
</protein>
<dbReference type="EMBL" id="WOTB01000081">
    <property type="protein sequence ID" value="NHN86948.1"/>
    <property type="molecule type" value="Genomic_DNA"/>
</dbReference>
<feature type="compositionally biased region" description="Basic and acidic residues" evidence="1">
    <location>
        <begin position="115"/>
        <end position="126"/>
    </location>
</feature>
<proteinExistence type="predicted"/>
<evidence type="ECO:0000313" key="3">
    <source>
        <dbReference type="Proteomes" id="UP000635278"/>
    </source>
</evidence>
<sequence>MDDNYIAWRNRLSRNWKLWRFYNASLVSAVRKISRRILPATVGDAVREVGQWTALRTQQNTRTPVDLWDANWRPRWVIELLTTGQLLHDIPEKSPDSFPRIQSRCPGTTSAGLSDLRRCRDRHELPDNAASD</sequence>
<dbReference type="RefSeq" id="WP_173585240.1">
    <property type="nucleotide sequence ID" value="NZ_WOTB01000081.1"/>
</dbReference>
<reference evidence="2 3" key="1">
    <citation type="journal article" date="2020" name="Int. J. Syst. Evol. Microbiol.">
        <title>Novel acetic acid bacteria from cider fermentations: Acetobacter conturbans sp. nov. and Acetobacter fallax sp. nov.</title>
        <authorList>
            <person name="Sombolestani A.S."/>
            <person name="Cleenwerck I."/>
            <person name="Cnockaert M."/>
            <person name="Borremans W."/>
            <person name="Wieme A.D."/>
            <person name="De Vuyst L."/>
            <person name="Vandamme P."/>
        </authorList>
    </citation>
    <scope>NUCLEOTIDE SEQUENCE [LARGE SCALE GENOMIC DNA]</scope>
    <source>
        <strain evidence="2 3">LMG 30640</strain>
    </source>
</reference>
<dbReference type="Proteomes" id="UP000635278">
    <property type="component" value="Unassembled WGS sequence"/>
</dbReference>
<evidence type="ECO:0000313" key="2">
    <source>
        <dbReference type="EMBL" id="NHN86948.1"/>
    </source>
</evidence>
<comment type="caution">
    <text evidence="2">The sequence shown here is derived from an EMBL/GenBank/DDBJ whole genome shotgun (WGS) entry which is preliminary data.</text>
</comment>